<dbReference type="Pfam" id="PF10262">
    <property type="entry name" value="Rdx"/>
    <property type="match status" value="1"/>
</dbReference>
<gene>
    <name evidence="2" type="ORF">DIATSA_LOCUS12521</name>
</gene>
<dbReference type="NCBIfam" id="TIGR02174">
    <property type="entry name" value="CXXU_selWTH"/>
    <property type="match status" value="1"/>
</dbReference>
<dbReference type="OrthoDB" id="5962009at2759"/>
<dbReference type="Gene3D" id="3.40.30.10">
    <property type="entry name" value="Glutaredoxin"/>
    <property type="match status" value="1"/>
</dbReference>
<reference evidence="2" key="1">
    <citation type="submission" date="2021-12" db="EMBL/GenBank/DDBJ databases">
        <authorList>
            <person name="King R."/>
        </authorList>
    </citation>
    <scope>NUCLEOTIDE SEQUENCE</scope>
</reference>
<evidence type="ECO:0000256" key="1">
    <source>
        <dbReference type="ARBA" id="ARBA00023284"/>
    </source>
</evidence>
<evidence type="ECO:0000313" key="3">
    <source>
        <dbReference type="Proteomes" id="UP001153714"/>
    </source>
</evidence>
<keyword evidence="3" id="KW-1185">Reference proteome</keyword>
<protein>
    <submittedName>
        <fullName evidence="2">Uncharacterized protein</fullName>
    </submittedName>
</protein>
<dbReference type="InterPro" id="IPR011893">
    <property type="entry name" value="Selenoprotein_Rdx-typ"/>
</dbReference>
<dbReference type="AlphaFoldDB" id="A0A9N9WJ65"/>
<dbReference type="EMBL" id="OU893338">
    <property type="protein sequence ID" value="CAG9795232.1"/>
    <property type="molecule type" value="Genomic_DNA"/>
</dbReference>
<accession>A0A9N9WJ65</accession>
<name>A0A9N9WJ65_9NEOP</name>
<dbReference type="InterPro" id="IPR036249">
    <property type="entry name" value="Thioredoxin-like_sf"/>
</dbReference>
<sequence length="203" mass="22743">MKNKEAACYIWHEENGGLESDVFATSLSKHLMHDIDKFKPTEIILWSVGCGCQNRCLTLANALLELAIENNVTIKQKYLEVGHMQMEVDSIHSVIEKKLRGRKRDIFVPADYVSIISGVCDYGGHCLALAKTIRNSTPNALVYCKRGRQGSFEVEVNNKIVYSKLQTMALPDYEEVAQVVNEVSQGNEPRQIKGQQPINCAIS</sequence>
<evidence type="ECO:0000313" key="2">
    <source>
        <dbReference type="EMBL" id="CAG9795232.1"/>
    </source>
</evidence>
<keyword evidence="1" id="KW-0676">Redox-active center</keyword>
<dbReference type="Proteomes" id="UP001153714">
    <property type="component" value="Chromosome 7"/>
</dbReference>
<dbReference type="SUPFAM" id="SSF52833">
    <property type="entry name" value="Thioredoxin-like"/>
    <property type="match status" value="1"/>
</dbReference>
<organism evidence="2 3">
    <name type="scientific">Diatraea saccharalis</name>
    <name type="common">sugarcane borer</name>
    <dbReference type="NCBI Taxonomy" id="40085"/>
    <lineage>
        <taxon>Eukaryota</taxon>
        <taxon>Metazoa</taxon>
        <taxon>Ecdysozoa</taxon>
        <taxon>Arthropoda</taxon>
        <taxon>Hexapoda</taxon>
        <taxon>Insecta</taxon>
        <taxon>Pterygota</taxon>
        <taxon>Neoptera</taxon>
        <taxon>Endopterygota</taxon>
        <taxon>Lepidoptera</taxon>
        <taxon>Glossata</taxon>
        <taxon>Ditrysia</taxon>
        <taxon>Pyraloidea</taxon>
        <taxon>Crambidae</taxon>
        <taxon>Crambinae</taxon>
        <taxon>Diatraea</taxon>
    </lineage>
</organism>
<proteinExistence type="predicted"/>
<reference evidence="2" key="2">
    <citation type="submission" date="2022-10" db="EMBL/GenBank/DDBJ databases">
        <authorList>
            <consortium name="ENA_rothamsted_submissions"/>
            <consortium name="culmorum"/>
            <person name="King R."/>
        </authorList>
    </citation>
    <scope>NUCLEOTIDE SEQUENCE</scope>
</reference>